<evidence type="ECO:0000313" key="3">
    <source>
        <dbReference type="Proteomes" id="UP000251960"/>
    </source>
</evidence>
<organism evidence="2 3">
    <name type="scientific">Zea mays</name>
    <name type="common">Maize</name>
    <dbReference type="NCBI Taxonomy" id="4577"/>
    <lineage>
        <taxon>Eukaryota</taxon>
        <taxon>Viridiplantae</taxon>
        <taxon>Streptophyta</taxon>
        <taxon>Embryophyta</taxon>
        <taxon>Tracheophyta</taxon>
        <taxon>Spermatophyta</taxon>
        <taxon>Magnoliopsida</taxon>
        <taxon>Liliopsida</taxon>
        <taxon>Poales</taxon>
        <taxon>Poaceae</taxon>
        <taxon>PACMAD clade</taxon>
        <taxon>Panicoideae</taxon>
        <taxon>Andropogonodae</taxon>
        <taxon>Andropogoneae</taxon>
        <taxon>Tripsacinae</taxon>
        <taxon>Zea</taxon>
    </lineage>
</organism>
<dbReference type="Proteomes" id="UP000251960">
    <property type="component" value="Chromosome 9"/>
</dbReference>
<protein>
    <submittedName>
        <fullName evidence="2">Uncharacterized protein</fullName>
    </submittedName>
</protein>
<reference evidence="2 3" key="1">
    <citation type="journal article" date="2018" name="Nat. Genet.">
        <title>Extensive intraspecific gene order and gene structural variations between Mo17 and other maize genomes.</title>
        <authorList>
            <person name="Sun S."/>
            <person name="Zhou Y."/>
            <person name="Chen J."/>
            <person name="Shi J."/>
            <person name="Zhao H."/>
            <person name="Zhao H."/>
            <person name="Song W."/>
            <person name="Zhang M."/>
            <person name="Cui Y."/>
            <person name="Dong X."/>
            <person name="Liu H."/>
            <person name="Ma X."/>
            <person name="Jiao Y."/>
            <person name="Wang B."/>
            <person name="Wei X."/>
            <person name="Stein J.C."/>
            <person name="Glaubitz J.C."/>
            <person name="Lu F."/>
            <person name="Yu G."/>
            <person name="Liang C."/>
            <person name="Fengler K."/>
            <person name="Li B."/>
            <person name="Rafalski A."/>
            <person name="Schnable P.S."/>
            <person name="Ware D.H."/>
            <person name="Buckler E.S."/>
            <person name="Lai J."/>
        </authorList>
    </citation>
    <scope>NUCLEOTIDE SEQUENCE [LARGE SCALE GENOMIC DNA]</scope>
    <source>
        <strain evidence="3">cv. Missouri 17</strain>
        <tissue evidence="2">Seedling</tissue>
    </source>
</reference>
<proteinExistence type="predicted"/>
<dbReference type="EMBL" id="NCVQ01000010">
    <property type="protein sequence ID" value="PWZ07669.1"/>
    <property type="molecule type" value="Genomic_DNA"/>
</dbReference>
<feature type="region of interest" description="Disordered" evidence="1">
    <location>
        <begin position="84"/>
        <end position="146"/>
    </location>
</feature>
<name>A0A3L6DGR6_MAIZE</name>
<dbReference type="ExpressionAtlas" id="A0A3L6DGR6">
    <property type="expression patterns" value="baseline and differential"/>
</dbReference>
<comment type="caution">
    <text evidence="2">The sequence shown here is derived from an EMBL/GenBank/DDBJ whole genome shotgun (WGS) entry which is preliminary data.</text>
</comment>
<evidence type="ECO:0000256" key="1">
    <source>
        <dbReference type="SAM" id="MobiDB-lite"/>
    </source>
</evidence>
<sequence>MSTDSVFDLQIGPSGDFTGFFLAHPELMDSGTPPRSNSSSGAVAVADAKVTPVISPPFESIPELHEGAMKGNYSFAFPNLVEDKRNYSKSKEPSQQDHQAEPAAASAEAANKAVPTPAEAGARAEAQPEMSSNPEAAPVPGAGRKGGLFSCFPCC</sequence>
<feature type="compositionally biased region" description="Low complexity" evidence="1">
    <location>
        <begin position="101"/>
        <end position="113"/>
    </location>
</feature>
<accession>A0A3L6DGR6</accession>
<evidence type="ECO:0000313" key="2">
    <source>
        <dbReference type="EMBL" id="PWZ07669.1"/>
    </source>
</evidence>
<feature type="compositionally biased region" description="Basic and acidic residues" evidence="1">
    <location>
        <begin position="84"/>
        <end position="100"/>
    </location>
</feature>
<dbReference type="AlphaFoldDB" id="A0A3L6DGR6"/>
<gene>
    <name evidence="2" type="ORF">Zm00014a_028633</name>
</gene>